<dbReference type="SUPFAM" id="SSF51735">
    <property type="entry name" value="NAD(P)-binding Rossmann-fold domains"/>
    <property type="match status" value="1"/>
</dbReference>
<keyword evidence="2" id="KW-0689">Ribosomal protein</keyword>
<name>L8WXY3_THACA</name>
<dbReference type="Pfam" id="PF00573">
    <property type="entry name" value="Ribosomal_L4"/>
    <property type="match status" value="1"/>
</dbReference>
<dbReference type="Pfam" id="PF14374">
    <property type="entry name" value="Ribos_L4_asso_C"/>
    <property type="match status" value="1"/>
</dbReference>
<dbReference type="CDD" id="cd05288">
    <property type="entry name" value="PGDH"/>
    <property type="match status" value="1"/>
</dbReference>
<dbReference type="Gene3D" id="3.90.180.10">
    <property type="entry name" value="Medium-chain alcohol dehydrogenases, catalytic domain"/>
    <property type="match status" value="1"/>
</dbReference>
<dbReference type="HOGENOM" id="CLU_350972_0_0_1"/>
<feature type="domain" description="Enoyl reductase (ER)" evidence="4">
    <location>
        <begin position="28"/>
        <end position="312"/>
    </location>
</feature>
<dbReference type="InterPro" id="IPR025755">
    <property type="entry name" value="Ribos_uL4_C_dom"/>
</dbReference>
<evidence type="ECO:0000256" key="2">
    <source>
        <dbReference type="ARBA" id="ARBA00022980"/>
    </source>
</evidence>
<dbReference type="InterPro" id="IPR013000">
    <property type="entry name" value="Ribosomal_uL4_euk/arc_CS"/>
</dbReference>
<dbReference type="Pfam" id="PF00107">
    <property type="entry name" value="ADH_zinc_N"/>
    <property type="match status" value="1"/>
</dbReference>
<evidence type="ECO:0000256" key="3">
    <source>
        <dbReference type="ARBA" id="ARBA00023274"/>
    </source>
</evidence>
<dbReference type="GO" id="GO:0005840">
    <property type="term" value="C:ribosome"/>
    <property type="evidence" value="ECO:0007669"/>
    <property type="project" value="UniProtKB-KW"/>
</dbReference>
<dbReference type="Gene3D" id="3.40.1370.10">
    <property type="match status" value="1"/>
</dbReference>
<dbReference type="GO" id="GO:1990904">
    <property type="term" value="C:ribonucleoprotein complex"/>
    <property type="evidence" value="ECO:0007669"/>
    <property type="project" value="UniProtKB-KW"/>
</dbReference>
<dbReference type="OrthoDB" id="10259785at2759"/>
<accession>L8WXY3</accession>
<organism evidence="5 6">
    <name type="scientific">Thanatephorus cucumeris (strain AG1-IA)</name>
    <name type="common">Rice sheath blight fungus</name>
    <name type="synonym">Rhizoctonia solani</name>
    <dbReference type="NCBI Taxonomy" id="983506"/>
    <lineage>
        <taxon>Eukaryota</taxon>
        <taxon>Fungi</taxon>
        <taxon>Dikarya</taxon>
        <taxon>Basidiomycota</taxon>
        <taxon>Agaricomycotina</taxon>
        <taxon>Agaricomycetes</taxon>
        <taxon>Cantharellales</taxon>
        <taxon>Ceratobasidiaceae</taxon>
        <taxon>Rhizoctonia</taxon>
        <taxon>Rhizoctonia solani AG-1</taxon>
    </lineage>
</organism>
<reference evidence="5 6" key="1">
    <citation type="journal article" date="2013" name="Nat. Commun.">
        <title>The evolution and pathogenic mechanisms of the rice sheath blight pathogen.</title>
        <authorList>
            <person name="Zheng A."/>
            <person name="Lin R."/>
            <person name="Xu L."/>
            <person name="Qin P."/>
            <person name="Tang C."/>
            <person name="Ai P."/>
            <person name="Zhang D."/>
            <person name="Liu Y."/>
            <person name="Sun Z."/>
            <person name="Feng H."/>
            <person name="Wang Y."/>
            <person name="Chen Y."/>
            <person name="Liang X."/>
            <person name="Fu R."/>
            <person name="Li Q."/>
            <person name="Zhang J."/>
            <person name="Yu X."/>
            <person name="Xie Z."/>
            <person name="Ding L."/>
            <person name="Guan P."/>
            <person name="Tang J."/>
            <person name="Liang Y."/>
            <person name="Wang S."/>
            <person name="Deng Q."/>
            <person name="Li S."/>
            <person name="Zhu J."/>
            <person name="Wang L."/>
            <person name="Liu H."/>
            <person name="Li P."/>
        </authorList>
    </citation>
    <scope>NUCLEOTIDE SEQUENCE [LARGE SCALE GENOMIC DNA]</scope>
    <source>
        <strain evidence="6">AG-1 IA</strain>
    </source>
</reference>
<dbReference type="InterPro" id="IPR020843">
    <property type="entry name" value="ER"/>
</dbReference>
<dbReference type="GO" id="GO:0006412">
    <property type="term" value="P:translation"/>
    <property type="evidence" value="ECO:0007669"/>
    <property type="project" value="InterPro"/>
</dbReference>
<dbReference type="PANTHER" id="PTHR19431">
    <property type="entry name" value="60S RIBOSOMAL PROTEIN L4"/>
    <property type="match status" value="1"/>
</dbReference>
<dbReference type="GO" id="GO:0003735">
    <property type="term" value="F:structural constituent of ribosome"/>
    <property type="evidence" value="ECO:0007669"/>
    <property type="project" value="InterPro"/>
</dbReference>
<dbReference type="SUPFAM" id="SSF50129">
    <property type="entry name" value="GroES-like"/>
    <property type="match status" value="1"/>
</dbReference>
<evidence type="ECO:0000313" key="6">
    <source>
        <dbReference type="Proteomes" id="UP000011668"/>
    </source>
</evidence>
<dbReference type="AlphaFoldDB" id="L8WXY3"/>
<dbReference type="PROSITE" id="PS00939">
    <property type="entry name" value="RIBOSOMAL_L1E"/>
    <property type="match status" value="1"/>
</dbReference>
<dbReference type="InterPro" id="IPR002136">
    <property type="entry name" value="Ribosomal_uL4"/>
</dbReference>
<gene>
    <name evidence="5" type="ORF">AG1IA_03130</name>
</gene>
<dbReference type="InterPro" id="IPR011032">
    <property type="entry name" value="GroES-like_sf"/>
</dbReference>
<comment type="similarity">
    <text evidence="1">Belongs to the universal ribosomal protein uL4 family.</text>
</comment>
<dbReference type="Proteomes" id="UP000011668">
    <property type="component" value="Unassembled WGS sequence"/>
</dbReference>
<keyword evidence="6" id="KW-1185">Reference proteome</keyword>
<evidence type="ECO:0000256" key="1">
    <source>
        <dbReference type="ARBA" id="ARBA00010528"/>
    </source>
</evidence>
<dbReference type="Gene3D" id="3.40.50.720">
    <property type="entry name" value="NAD(P)-binding Rossmann-like Domain"/>
    <property type="match status" value="1"/>
</dbReference>
<dbReference type="GO" id="GO:0016491">
    <property type="term" value="F:oxidoreductase activity"/>
    <property type="evidence" value="ECO:0007669"/>
    <property type="project" value="InterPro"/>
</dbReference>
<dbReference type="InterPro" id="IPR036291">
    <property type="entry name" value="NAD(P)-bd_dom_sf"/>
</dbReference>
<dbReference type="STRING" id="983506.L8WXY3"/>
<evidence type="ECO:0000259" key="4">
    <source>
        <dbReference type="SMART" id="SM00829"/>
    </source>
</evidence>
<dbReference type="FunFam" id="3.40.1370.10:FF:000002">
    <property type="entry name" value="60S ribosomal protein L4"/>
    <property type="match status" value="1"/>
</dbReference>
<sequence>MAPTQNARLIFNKVPKDFPVPGETTIYETSETIDLDNVPLNGGILTKTLYLSIDPYFRGRMRDESKKSYSSRSDIKQGDHVYVTETPFQEYNVLSAKHPVMIIENKENLPWSLYVGILGMPGKTAYYALDVIGKPQKGETIYVSTGAGPVGATVSQICKAAGLKVIASAGSDDKVEFLKSIGVDVAFNYKKDKISDVLAKEGPINIYWDNVGGESLDAALEACKEHARIICCGAISAYNNGPTPIKRLTVRGFVVGELEAEVGNPKIFYEKMVPLVANGQIKWNEHVFEGLDKAGDAILAVQKGDNTAKTVVKVADSLPIKDIIDTPVKRSGFWLRLLPALKKFDYHPGSKGCVSTIDWSPYDLRLFKTTQWPPAQPLAFAPPLAVSKHAGRVKITMAKIANFRGVFFPHSPCRAYGSHPSGCSPTSSHIAKNKRQAYSVAENAGHQTSAESWGTGRAVARIPRVGGGGTHRSGQAAFGNMCRGGRMFAPTKTWRKWHVKVNQNQRRFAVVSALAASALPSLVLARGHRIEGIEEVPLVVSSGVEEYTKTKEAVTLLKALNAYSDVTKVSNSRKLRAGKGKLRNRRHRQRRGPLIVYNEDKGIVRAFRNLPGVEVANVRRLNLLQLAPGGHLGRFVIWTEGAFNLLDEVFGTFDKASVYKKDYYLPTAKITNPDVTRIINSDEVQSVVRPSQGKKQRRPWTQHKNPLVNKGVLFKLNPYAKKLRRQELPKQEEGWLRQGQEGYQGCRRDLPYHSPCSLNDKFDLICCVSLDFSEVWSMYALWGCLSTTMPCPFDLMSLQKYR</sequence>
<protein>
    <submittedName>
        <fullName evidence="5">Ras2</fullName>
    </submittedName>
</protein>
<dbReference type="SUPFAM" id="SSF52166">
    <property type="entry name" value="Ribosomal protein L4"/>
    <property type="match status" value="1"/>
</dbReference>
<keyword evidence="3" id="KW-0687">Ribonucleoprotein</keyword>
<dbReference type="EMBL" id="AFRT01000701">
    <property type="protein sequence ID" value="ELU42840.1"/>
    <property type="molecule type" value="Genomic_DNA"/>
</dbReference>
<dbReference type="InterPro" id="IPR045240">
    <property type="entry name" value="Ribosomal_uL4_euk/arch"/>
</dbReference>
<proteinExistence type="inferred from homology"/>
<evidence type="ECO:0000313" key="5">
    <source>
        <dbReference type="EMBL" id="ELU42840.1"/>
    </source>
</evidence>
<comment type="caution">
    <text evidence="5">The sequence shown here is derived from an EMBL/GenBank/DDBJ whole genome shotgun (WGS) entry which is preliminary data.</text>
</comment>
<dbReference type="InterPro" id="IPR023574">
    <property type="entry name" value="Ribosomal_uL4_dom_sf"/>
</dbReference>
<dbReference type="SMART" id="SM00829">
    <property type="entry name" value="PKS_ER"/>
    <property type="match status" value="1"/>
</dbReference>
<dbReference type="InterPro" id="IPR013149">
    <property type="entry name" value="ADH-like_C"/>
</dbReference>